<sequence>LWCCLTFNLCALLCFLSYVILPCKVTDHPPVTAVEWTREDLKEEHVFCYENNKVDPVGQDPSYKDRVDLLDREMDGDLSVVLKNVTPDDNGIYECQLERESLDPTPICSIQLFLSHDLPDRSNSHLVLLCRRQ</sequence>
<evidence type="ECO:0000256" key="2">
    <source>
        <dbReference type="ARBA" id="ARBA00023136"/>
    </source>
</evidence>
<dbReference type="Proteomes" id="UP000265020">
    <property type="component" value="Unassembled WGS sequence"/>
</dbReference>
<dbReference type="InterPro" id="IPR050504">
    <property type="entry name" value="IgSF_BTN/MOG"/>
</dbReference>
<dbReference type="GO" id="GO:0009897">
    <property type="term" value="C:external side of plasma membrane"/>
    <property type="evidence" value="ECO:0007669"/>
    <property type="project" value="TreeGrafter"/>
</dbReference>
<dbReference type="AlphaFoldDB" id="A0A3Q2D912"/>
<evidence type="ECO:0000313" key="7">
    <source>
        <dbReference type="Proteomes" id="UP000265020"/>
    </source>
</evidence>
<dbReference type="GO" id="GO:0050852">
    <property type="term" value="P:T cell receptor signaling pathway"/>
    <property type="evidence" value="ECO:0007669"/>
    <property type="project" value="TreeGrafter"/>
</dbReference>
<keyword evidence="3" id="KW-0393">Immunoglobulin domain</keyword>
<dbReference type="GeneTree" id="ENSGT01150000288326"/>
<reference evidence="6" key="2">
    <citation type="submission" date="2025-09" db="UniProtKB">
        <authorList>
            <consortium name="Ensembl"/>
        </authorList>
    </citation>
    <scope>IDENTIFICATION</scope>
</reference>
<dbReference type="Ensembl" id="ENSCVAT00000023269.1">
    <property type="protein sequence ID" value="ENSCVAP00000015236.1"/>
    <property type="gene ID" value="ENSCVAG00000018010.1"/>
</dbReference>
<evidence type="ECO:0000256" key="4">
    <source>
        <dbReference type="SAM" id="SignalP"/>
    </source>
</evidence>
<dbReference type="GO" id="GO:0005102">
    <property type="term" value="F:signaling receptor binding"/>
    <property type="evidence" value="ECO:0007669"/>
    <property type="project" value="TreeGrafter"/>
</dbReference>
<dbReference type="PANTHER" id="PTHR24100:SF151">
    <property type="entry name" value="ICOS LIGAND"/>
    <property type="match status" value="1"/>
</dbReference>
<keyword evidence="2" id="KW-0472">Membrane</keyword>
<feature type="signal peptide" evidence="4">
    <location>
        <begin position="1"/>
        <end position="22"/>
    </location>
</feature>
<accession>A0A3Q2D912</accession>
<feature type="domain" description="Ig-like" evidence="5">
    <location>
        <begin position="19"/>
        <end position="105"/>
    </location>
</feature>
<dbReference type="SMART" id="SM00406">
    <property type="entry name" value="IGv"/>
    <property type="match status" value="1"/>
</dbReference>
<evidence type="ECO:0000256" key="3">
    <source>
        <dbReference type="ARBA" id="ARBA00023319"/>
    </source>
</evidence>
<dbReference type="Pfam" id="PF07686">
    <property type="entry name" value="V-set"/>
    <property type="match status" value="1"/>
</dbReference>
<comment type="subcellular location">
    <subcellularLocation>
        <location evidence="1">Membrane</location>
    </subcellularLocation>
</comment>
<reference evidence="6" key="1">
    <citation type="submission" date="2025-08" db="UniProtKB">
        <authorList>
            <consortium name="Ensembl"/>
        </authorList>
    </citation>
    <scope>IDENTIFICATION</scope>
</reference>
<proteinExistence type="predicted"/>
<keyword evidence="7" id="KW-1185">Reference proteome</keyword>
<dbReference type="GO" id="GO:0001817">
    <property type="term" value="P:regulation of cytokine production"/>
    <property type="evidence" value="ECO:0007669"/>
    <property type="project" value="TreeGrafter"/>
</dbReference>
<keyword evidence="4" id="KW-0732">Signal</keyword>
<dbReference type="PANTHER" id="PTHR24100">
    <property type="entry name" value="BUTYROPHILIN"/>
    <property type="match status" value="1"/>
</dbReference>
<evidence type="ECO:0000259" key="5">
    <source>
        <dbReference type="PROSITE" id="PS50835"/>
    </source>
</evidence>
<dbReference type="InterPro" id="IPR036179">
    <property type="entry name" value="Ig-like_dom_sf"/>
</dbReference>
<dbReference type="InterPro" id="IPR007110">
    <property type="entry name" value="Ig-like_dom"/>
</dbReference>
<name>A0A3Q2D912_CYPVA</name>
<organism evidence="6 7">
    <name type="scientific">Cyprinodon variegatus</name>
    <name type="common">Sheepshead minnow</name>
    <dbReference type="NCBI Taxonomy" id="28743"/>
    <lineage>
        <taxon>Eukaryota</taxon>
        <taxon>Metazoa</taxon>
        <taxon>Chordata</taxon>
        <taxon>Craniata</taxon>
        <taxon>Vertebrata</taxon>
        <taxon>Euteleostomi</taxon>
        <taxon>Actinopterygii</taxon>
        <taxon>Neopterygii</taxon>
        <taxon>Teleostei</taxon>
        <taxon>Neoteleostei</taxon>
        <taxon>Acanthomorphata</taxon>
        <taxon>Ovalentaria</taxon>
        <taxon>Atherinomorphae</taxon>
        <taxon>Cyprinodontiformes</taxon>
        <taxon>Cyprinodontidae</taxon>
        <taxon>Cyprinodon</taxon>
    </lineage>
</organism>
<dbReference type="InterPro" id="IPR013783">
    <property type="entry name" value="Ig-like_fold"/>
</dbReference>
<feature type="chain" id="PRO_5018577690" description="Ig-like domain-containing protein" evidence="4">
    <location>
        <begin position="23"/>
        <end position="133"/>
    </location>
</feature>
<dbReference type="PROSITE" id="PS50835">
    <property type="entry name" value="IG_LIKE"/>
    <property type="match status" value="1"/>
</dbReference>
<protein>
    <recommendedName>
        <fullName evidence="5">Ig-like domain-containing protein</fullName>
    </recommendedName>
</protein>
<evidence type="ECO:0000313" key="6">
    <source>
        <dbReference type="Ensembl" id="ENSCVAP00000015236.1"/>
    </source>
</evidence>
<dbReference type="Gene3D" id="2.60.40.10">
    <property type="entry name" value="Immunoglobulins"/>
    <property type="match status" value="1"/>
</dbReference>
<dbReference type="InterPro" id="IPR013106">
    <property type="entry name" value="Ig_V-set"/>
</dbReference>
<evidence type="ECO:0000256" key="1">
    <source>
        <dbReference type="ARBA" id="ARBA00004370"/>
    </source>
</evidence>
<dbReference type="SUPFAM" id="SSF48726">
    <property type="entry name" value="Immunoglobulin"/>
    <property type="match status" value="1"/>
</dbReference>